<feature type="region of interest" description="Disordered" evidence="1">
    <location>
        <begin position="182"/>
        <end position="227"/>
    </location>
</feature>
<dbReference type="AlphaFoldDB" id="A0AAD5VCQ0"/>
<organism evidence="2 3">
    <name type="scientific">Meripilus lineatus</name>
    <dbReference type="NCBI Taxonomy" id="2056292"/>
    <lineage>
        <taxon>Eukaryota</taxon>
        <taxon>Fungi</taxon>
        <taxon>Dikarya</taxon>
        <taxon>Basidiomycota</taxon>
        <taxon>Agaricomycotina</taxon>
        <taxon>Agaricomycetes</taxon>
        <taxon>Polyporales</taxon>
        <taxon>Meripilaceae</taxon>
        <taxon>Meripilus</taxon>
    </lineage>
</organism>
<feature type="region of interest" description="Disordered" evidence="1">
    <location>
        <begin position="322"/>
        <end position="344"/>
    </location>
</feature>
<feature type="compositionally biased region" description="Acidic residues" evidence="1">
    <location>
        <begin position="484"/>
        <end position="493"/>
    </location>
</feature>
<feature type="compositionally biased region" description="Low complexity" evidence="1">
    <location>
        <begin position="494"/>
        <end position="503"/>
    </location>
</feature>
<gene>
    <name evidence="2" type="ORF">NLI96_g1557</name>
</gene>
<feature type="region of interest" description="Disordered" evidence="1">
    <location>
        <begin position="473"/>
        <end position="644"/>
    </location>
</feature>
<comment type="caution">
    <text evidence="2">The sequence shown here is derived from an EMBL/GenBank/DDBJ whole genome shotgun (WGS) entry which is preliminary data.</text>
</comment>
<feature type="region of interest" description="Disordered" evidence="1">
    <location>
        <begin position="297"/>
        <end position="316"/>
    </location>
</feature>
<feature type="compositionally biased region" description="Polar residues" evidence="1">
    <location>
        <begin position="597"/>
        <end position="609"/>
    </location>
</feature>
<feature type="compositionally biased region" description="Polar residues" evidence="1">
    <location>
        <begin position="1"/>
        <end position="32"/>
    </location>
</feature>
<feature type="compositionally biased region" description="Pro residues" evidence="1">
    <location>
        <begin position="207"/>
        <end position="217"/>
    </location>
</feature>
<evidence type="ECO:0000313" key="3">
    <source>
        <dbReference type="Proteomes" id="UP001212997"/>
    </source>
</evidence>
<evidence type="ECO:0000313" key="2">
    <source>
        <dbReference type="EMBL" id="KAJ3490308.1"/>
    </source>
</evidence>
<proteinExistence type="predicted"/>
<feature type="compositionally biased region" description="Polar residues" evidence="1">
    <location>
        <begin position="182"/>
        <end position="193"/>
    </location>
</feature>
<feature type="compositionally biased region" description="Basic and acidic residues" evidence="1">
    <location>
        <begin position="103"/>
        <end position="116"/>
    </location>
</feature>
<dbReference type="Proteomes" id="UP001212997">
    <property type="component" value="Unassembled WGS sequence"/>
</dbReference>
<evidence type="ECO:0000256" key="1">
    <source>
        <dbReference type="SAM" id="MobiDB-lite"/>
    </source>
</evidence>
<accession>A0AAD5VCQ0</accession>
<feature type="compositionally biased region" description="Polar residues" evidence="1">
    <location>
        <begin position="623"/>
        <end position="644"/>
    </location>
</feature>
<reference evidence="2" key="1">
    <citation type="submission" date="2022-07" db="EMBL/GenBank/DDBJ databases">
        <title>Genome Sequence of Physisporinus lineatus.</title>
        <authorList>
            <person name="Buettner E."/>
        </authorList>
    </citation>
    <scope>NUCLEOTIDE SEQUENCE</scope>
    <source>
        <strain evidence="2">VT162</strain>
    </source>
</reference>
<feature type="compositionally biased region" description="Polar residues" evidence="1">
    <location>
        <begin position="47"/>
        <end position="69"/>
    </location>
</feature>
<dbReference type="EMBL" id="JANAWD010000030">
    <property type="protein sequence ID" value="KAJ3490308.1"/>
    <property type="molecule type" value="Genomic_DNA"/>
</dbReference>
<feature type="region of interest" description="Disordered" evidence="1">
    <location>
        <begin position="1"/>
        <end position="154"/>
    </location>
</feature>
<feature type="compositionally biased region" description="Low complexity" evidence="1">
    <location>
        <begin position="218"/>
        <end position="227"/>
    </location>
</feature>
<feature type="compositionally biased region" description="Polar residues" evidence="1">
    <location>
        <begin position="514"/>
        <end position="570"/>
    </location>
</feature>
<name>A0AAD5VCQ0_9APHY</name>
<keyword evidence="3" id="KW-1185">Reference proteome</keyword>
<sequence length="644" mass="68104">MPQPLAQQPTNIQKDPSDMNQTIKRPGTTSANHDSKLKKVQSPAKRPSTSPETVPLQQRQPSAPQSQMKKITRRSSKPILNWFQRKLAGTVRARRASDPNATRSDRRDSRSPIPKDSHRRSSGPPQTAPVPVPARQRSNRASRRVPSTIGSTKRNTVISLNDDDINSVVDARTLDSFDVPRRTSSLLESTWSPRSIEEADEDASVRPIPPSAPPSPSPSRSSSSYLSDPRTFASMAASTKPTTLLSVDLTGGMAHIAQAPPTPTIPNYRITHHVRTHSSGPSIGGSITFSALPITTATSRPSSTTQGNITSNSRSLSIPLQAPQHTTHHPRNNPRPSSPPMDDASVLTLASSAFGMPGARYGAGAFAISGRTSLAEDSVSHYSNPTGLGDSASHFILNDVDGDGDDGGLLMEGERYGYGDVDASVRALRPRSSRRGSWESEASGWSARLAGVSIAPGTPSAFRDRSLWTNGSYRTGARSVDVGDVGDEDESASDDGSSVGEDVQAQGPGIEASSLGSVITDRTNSNSITESTPATGDDMSTTAPRTQAGSTEGDGQTTPPTSSPNLGSSTPKEKSQETPKGTAITLEDLPPLPPSPAQHTEVGSASNALHLNVPQDDKAETFSLATSDNHTDTFVSAPSTPMDW</sequence>
<protein>
    <submittedName>
        <fullName evidence="2">Uncharacterized protein</fullName>
    </submittedName>
</protein>